<sequence length="647" mass="72934">MKGQETSIRVSACDSTAAARLGQLSLEHAGGVGIRTSPLSKKRPASSEVCTADAPALVKDYGKAIAIRTSCAASKYIKRPIAEETITACPPLTSEPSVSATEGRTLFPDPSDPRTPEEFTEGLKRRRRPTETLYLDIVQSIPGLSETRSLRQAEYMSQDEFTAEIKGIYAALVMVEAKCIKLDAAHMSASANLSLDQWQALFAVHRTLLYEHHDFLSASQHPSSSSSLRKLATKYSMPARMWKHGIHSFLEVLRRRLPDSLDYMLQFIYLAYQTVTLLYETVPSFEDTWIECLGDLARYRMAVEEIDMRDREIWGGVARDWYSKASNRNPDVGRLYHHLGILARPNAIQQAYYYCRALTCVQPFESAMESLSSLLSPLTKVEPERAVIPYVDETDSIFLCLHAKMLTLRSRTCGTQLHTTISTYRVWLDTQIRRQALKWKDHGVFIAVTNISACFGYGYYDNCLTKAYRKGIKHQESGNGTNDSISDDSLYLLSSTFALVLSREHDFNVLPHVHTILAFLWSIYNLAVGPVALITKVLNSIPWGKIVDFLNSFIKTEPIEDRVVEAGRRGSFLQGAPKPLPEDYLLRGLVWCRGYFVSGWFDEKHDEESRLLELPSTNKVRIDRVMRLSICLSQVSFPSVLTFCVFG</sequence>
<feature type="compositionally biased region" description="Basic and acidic residues" evidence="1">
    <location>
        <begin position="111"/>
        <end position="123"/>
    </location>
</feature>
<feature type="domain" description="DNA/RNA-binding" evidence="2">
    <location>
        <begin position="318"/>
        <end position="453"/>
    </location>
</feature>
<keyword evidence="4" id="KW-1185">Reference proteome</keyword>
<dbReference type="Pfam" id="PF10373">
    <property type="entry name" value="EST1_DNA_bind"/>
    <property type="match status" value="1"/>
</dbReference>
<dbReference type="InterPro" id="IPR045153">
    <property type="entry name" value="Est1/Ebs1-like"/>
</dbReference>
<dbReference type="PANTHER" id="PTHR15696">
    <property type="entry name" value="SMG-7 SUPPRESSOR WITH MORPHOLOGICAL EFFECT ON GENITALIA PROTEIN 7"/>
    <property type="match status" value="1"/>
</dbReference>
<evidence type="ECO:0000259" key="2">
    <source>
        <dbReference type="Pfam" id="PF10373"/>
    </source>
</evidence>
<dbReference type="InterPro" id="IPR018834">
    <property type="entry name" value="DNA/RNA-bd_Est1-type"/>
</dbReference>
<evidence type="ECO:0000256" key="1">
    <source>
        <dbReference type="SAM" id="MobiDB-lite"/>
    </source>
</evidence>
<evidence type="ECO:0000313" key="4">
    <source>
        <dbReference type="Proteomes" id="UP000030672"/>
    </source>
</evidence>
<reference evidence="3 4" key="1">
    <citation type="journal article" date="2014" name="BMC Genomics">
        <title>Genome sequencing of four Aureobasidium pullulans varieties: biotechnological potential, stress tolerance, and description of new species.</title>
        <authorList>
            <person name="Gostin Ar C."/>
            <person name="Ohm R.A."/>
            <person name="Kogej T."/>
            <person name="Sonjak S."/>
            <person name="Turk M."/>
            <person name="Zajc J."/>
            <person name="Zalar P."/>
            <person name="Grube M."/>
            <person name="Sun H."/>
            <person name="Han J."/>
            <person name="Sharma A."/>
            <person name="Chiniquy J."/>
            <person name="Ngan C.Y."/>
            <person name="Lipzen A."/>
            <person name="Barry K."/>
            <person name="Grigoriev I.V."/>
            <person name="Gunde-Cimerman N."/>
        </authorList>
    </citation>
    <scope>NUCLEOTIDE SEQUENCE [LARGE SCALE GENOMIC DNA]</scope>
    <source>
        <strain evidence="3 4">CBS 110374</strain>
    </source>
</reference>
<name>A0A074W5N4_AURM1</name>
<dbReference type="GeneID" id="63913465"/>
<dbReference type="GO" id="GO:0005697">
    <property type="term" value="C:telomerase holoenzyme complex"/>
    <property type="evidence" value="ECO:0007669"/>
    <property type="project" value="TreeGrafter"/>
</dbReference>
<accession>A0A074W5N4</accession>
<dbReference type="InterPro" id="IPR011990">
    <property type="entry name" value="TPR-like_helical_dom_sf"/>
</dbReference>
<dbReference type="GO" id="GO:0070034">
    <property type="term" value="F:telomerase RNA binding"/>
    <property type="evidence" value="ECO:0007669"/>
    <property type="project" value="TreeGrafter"/>
</dbReference>
<dbReference type="PANTHER" id="PTHR15696:SF0">
    <property type="entry name" value="TELOMERASE-BINDING PROTEIN EST1A"/>
    <property type="match status" value="1"/>
</dbReference>
<feature type="region of interest" description="Disordered" evidence="1">
    <location>
        <begin position="92"/>
        <end position="125"/>
    </location>
</feature>
<proteinExistence type="predicted"/>
<dbReference type="GO" id="GO:0042162">
    <property type="term" value="F:telomeric DNA binding"/>
    <property type="evidence" value="ECO:0007669"/>
    <property type="project" value="TreeGrafter"/>
</dbReference>
<dbReference type="Gene3D" id="1.25.40.10">
    <property type="entry name" value="Tetratricopeptide repeat domain"/>
    <property type="match status" value="1"/>
</dbReference>
<dbReference type="HOGENOM" id="CLU_010014_2_1_1"/>
<dbReference type="AlphaFoldDB" id="A0A074W5N4"/>
<dbReference type="EMBL" id="KL584825">
    <property type="protein sequence ID" value="KEQ66904.1"/>
    <property type="molecule type" value="Genomic_DNA"/>
</dbReference>
<organism evidence="3 4">
    <name type="scientific">Aureobasidium melanogenum (strain CBS 110374)</name>
    <name type="common">Aureobasidium pullulans var. melanogenum</name>
    <dbReference type="NCBI Taxonomy" id="1043003"/>
    <lineage>
        <taxon>Eukaryota</taxon>
        <taxon>Fungi</taxon>
        <taxon>Dikarya</taxon>
        <taxon>Ascomycota</taxon>
        <taxon>Pezizomycotina</taxon>
        <taxon>Dothideomycetes</taxon>
        <taxon>Dothideomycetidae</taxon>
        <taxon>Dothideales</taxon>
        <taxon>Saccotheciaceae</taxon>
        <taxon>Aureobasidium</taxon>
    </lineage>
</organism>
<protein>
    <recommendedName>
        <fullName evidence="2">DNA/RNA-binding domain-containing protein</fullName>
    </recommendedName>
</protein>
<dbReference type="GO" id="GO:0000184">
    <property type="term" value="P:nuclear-transcribed mRNA catabolic process, nonsense-mediated decay"/>
    <property type="evidence" value="ECO:0007669"/>
    <property type="project" value="TreeGrafter"/>
</dbReference>
<dbReference type="Proteomes" id="UP000030672">
    <property type="component" value="Unassembled WGS sequence"/>
</dbReference>
<dbReference type="FunFam" id="1.25.40.10:FF:000202">
    <property type="entry name" value="Unplaced genomic scaffold supercont1.7, whole genome shotgun sequence"/>
    <property type="match status" value="1"/>
</dbReference>
<evidence type="ECO:0000313" key="3">
    <source>
        <dbReference type="EMBL" id="KEQ66904.1"/>
    </source>
</evidence>
<gene>
    <name evidence="3" type="ORF">M437DRAFT_39874</name>
</gene>
<dbReference type="SUPFAM" id="SSF48452">
    <property type="entry name" value="TPR-like"/>
    <property type="match status" value="1"/>
</dbReference>
<dbReference type="RefSeq" id="XP_040883927.1">
    <property type="nucleotide sequence ID" value="XM_041020092.1"/>
</dbReference>
<dbReference type="STRING" id="1043003.A0A074W5N4"/>